<gene>
    <name evidence="2" type="ORF">EDB92DRAFT_1838491</name>
</gene>
<dbReference type="AlphaFoldDB" id="A0AAD4QAT1"/>
<feature type="compositionally biased region" description="Polar residues" evidence="1">
    <location>
        <begin position="139"/>
        <end position="165"/>
    </location>
</feature>
<keyword evidence="3" id="KW-1185">Reference proteome</keyword>
<dbReference type="EMBL" id="JAKELL010000007">
    <property type="protein sequence ID" value="KAH8997227.1"/>
    <property type="molecule type" value="Genomic_DNA"/>
</dbReference>
<feature type="compositionally biased region" description="Acidic residues" evidence="1">
    <location>
        <begin position="772"/>
        <end position="784"/>
    </location>
</feature>
<evidence type="ECO:0000256" key="1">
    <source>
        <dbReference type="SAM" id="MobiDB-lite"/>
    </source>
</evidence>
<dbReference type="Gene3D" id="1.25.40.10">
    <property type="entry name" value="Tetratricopeptide repeat domain"/>
    <property type="match status" value="1"/>
</dbReference>
<evidence type="ECO:0000313" key="2">
    <source>
        <dbReference type="EMBL" id="KAH8997227.1"/>
    </source>
</evidence>
<dbReference type="Proteomes" id="UP001201163">
    <property type="component" value="Unassembled WGS sequence"/>
</dbReference>
<organism evidence="2 3">
    <name type="scientific">Lactarius akahatsu</name>
    <dbReference type="NCBI Taxonomy" id="416441"/>
    <lineage>
        <taxon>Eukaryota</taxon>
        <taxon>Fungi</taxon>
        <taxon>Dikarya</taxon>
        <taxon>Basidiomycota</taxon>
        <taxon>Agaricomycotina</taxon>
        <taxon>Agaricomycetes</taxon>
        <taxon>Russulales</taxon>
        <taxon>Russulaceae</taxon>
        <taxon>Lactarius</taxon>
    </lineage>
</organism>
<dbReference type="SUPFAM" id="SSF48452">
    <property type="entry name" value="TPR-like"/>
    <property type="match status" value="1"/>
</dbReference>
<name>A0AAD4QAT1_9AGAM</name>
<sequence length="784" mass="85904">MTMQSLEQVLTVIHRIQNSVEVIATSQKQSQEAWKGTLDVLAQLVTLVQSCGTRDFSPQLQPALNDLQSDLDIIFAECQRRSVHTIKKRGLLRVSAVLPKWVVGKFVEREVAGLREKIHYTHANFETALGRLEKKRSQDSNIAGPSGLSRQLTKQTSSPVSTEKRVTTSSKGAAFASITQIPVGVHWVTVSSGPAVEAAEIYERSDEWGTDDPGDWVAILTEMRNNVQDVAGSLLGQVRRSRRDGRVAISHASNPSGSKGVNSSGNNNLALELRRMENHLMMKITSFTPPDLCSPHDQSQAAKLTPSYPIVVSGHTWDVAVGRATDLFYSVNIPNMDMRSPEAASTLFDLSQTLEDLCMHHYSYTVSTWALQIRRGLYHSDKDTHRRDFASVLSLKAWALGRLGKIDGAIVAARGAVQLCYEDQVIQGVQLARALHIQASLLNAAGRKSEAKAVAMEMVEVLAALGDEKPHLRLFLSLARASLSDLLVDMEEYLEALATAQAAIKSARALVGVVDSRPALAIALLVRARALSAQGERGSAYVAGVQAVRHLRDLTSERPSFATFFARALVLSSRHLHAAGFYWEARKHAEEAVGLYRNLHASAPRAFARHYAEALGHLVQLRAADESGDGGDADSEVFDMAQHAPGLFREGSVTDSDMLAGVLVVVAGHLLKARRLLDAGAPAEEGRRHPQTQMGLDYAKEAVRVHKERKDLDRDAHQDLLAHLLMDVFSRLTELGREVEAIPWKTEAAKLNVVFVESTDRPAAHFKGNPDSSEDESEDDKEDT</sequence>
<evidence type="ECO:0000313" key="3">
    <source>
        <dbReference type="Proteomes" id="UP001201163"/>
    </source>
</evidence>
<reference evidence="2" key="1">
    <citation type="submission" date="2022-01" db="EMBL/GenBank/DDBJ databases">
        <title>Comparative genomics reveals a dynamic genome evolution in the ectomycorrhizal milk-cap (Lactarius) mushrooms.</title>
        <authorList>
            <consortium name="DOE Joint Genome Institute"/>
            <person name="Lebreton A."/>
            <person name="Tang N."/>
            <person name="Kuo A."/>
            <person name="LaButti K."/>
            <person name="Drula E."/>
            <person name="Barry K."/>
            <person name="Clum A."/>
            <person name="Lipzen A."/>
            <person name="Mousain D."/>
            <person name="Ng V."/>
            <person name="Wang R."/>
            <person name="Wang X."/>
            <person name="Dai Y."/>
            <person name="Henrissat B."/>
            <person name="Grigoriev I.V."/>
            <person name="Guerin-Laguette A."/>
            <person name="Yu F."/>
            <person name="Martin F.M."/>
        </authorList>
    </citation>
    <scope>NUCLEOTIDE SEQUENCE</scope>
    <source>
        <strain evidence="2">QP</strain>
    </source>
</reference>
<feature type="region of interest" description="Disordered" evidence="1">
    <location>
        <begin position="760"/>
        <end position="784"/>
    </location>
</feature>
<feature type="region of interest" description="Disordered" evidence="1">
    <location>
        <begin position="136"/>
        <end position="165"/>
    </location>
</feature>
<comment type="caution">
    <text evidence="2">The sequence shown here is derived from an EMBL/GenBank/DDBJ whole genome shotgun (WGS) entry which is preliminary data.</text>
</comment>
<protein>
    <submittedName>
        <fullName evidence="2">Uncharacterized protein</fullName>
    </submittedName>
</protein>
<accession>A0AAD4QAT1</accession>
<proteinExistence type="predicted"/>
<dbReference type="InterPro" id="IPR011990">
    <property type="entry name" value="TPR-like_helical_dom_sf"/>
</dbReference>